<dbReference type="PANTHER" id="PTHR21373:SF0">
    <property type="entry name" value="N-ALPHA-ACETYLTRANSFERASE 35, NATC AUXILIARY SUBUNIT"/>
    <property type="match status" value="1"/>
</dbReference>
<gene>
    <name evidence="1" type="ORF">M9Y10_034195</name>
</gene>
<name>A0ABR2KE90_9EUKA</name>
<accession>A0ABR2KE90</accession>
<sequence>MSGNDDFKEIDLNCFVKCAQEMKYDEFIFSDIFNSKNAMLSYEIGGPRLDAHLMAQGHFSVNDVQQSTEILDENLTIDQIAGICGKFVDLQFSRLNGYCVLTNVLTSIYIQKSYQVKNPILNPLFRLFSHVCLKVEKFTFDLRFNASFWTYNSKYNDFFVEEDETKLKEELSKLDLPPSIKSLVDFEFDLSHYLDDPLNNKLNPEFDVPHETNEIGIDKFLHYRDSSPTNPPPDQQILEHEKSIEQLHQLVNELNELPNLFPGETCFSSLIKAIANWNELGNHIAFSRFALLYRIIPKTNVDKIFHTITPGQYIKNELKPYFVNAKFFSNSSFSTFEDVFKTVFVALVQHLVTPIPTSHAFLSDEGARYWQYVQTQGFELHQSAVKDSDIPKCVSKEHQRAASMVFPFWSTQIASQLLILNHRWGYRSEVYTLRDLHISLYSAHVAAKMASLSYSQTRVAAGVYRVKDSTKKNQGNLWHRKEAAVNKMIPEKSVDEIYANMIEELLSGCFKIVRILKNWKCISNLKEGAYFNEKEVFANRMLSYSRILHFNNQPYEEFEREMSLEIFSNHNKLIISDASKPFQSAKEYFLQYTKLIKEKTTEDMQIFKCIVTNSIFLTKLTPESKVNVSYKNHFMFPTFEFIQ</sequence>
<evidence type="ECO:0000313" key="1">
    <source>
        <dbReference type="EMBL" id="KAK8889448.1"/>
    </source>
</evidence>
<dbReference type="EMBL" id="JAPFFF010000005">
    <property type="protein sequence ID" value="KAK8889448.1"/>
    <property type="molecule type" value="Genomic_DNA"/>
</dbReference>
<comment type="caution">
    <text evidence="1">The sequence shown here is derived from an EMBL/GenBank/DDBJ whole genome shotgun (WGS) entry which is preliminary data.</text>
</comment>
<organism evidence="1 2">
    <name type="scientific">Tritrichomonas musculus</name>
    <dbReference type="NCBI Taxonomy" id="1915356"/>
    <lineage>
        <taxon>Eukaryota</taxon>
        <taxon>Metamonada</taxon>
        <taxon>Parabasalia</taxon>
        <taxon>Tritrichomonadida</taxon>
        <taxon>Tritrichomonadidae</taxon>
        <taxon>Tritrichomonas</taxon>
    </lineage>
</organism>
<proteinExistence type="predicted"/>
<keyword evidence="2" id="KW-1185">Reference proteome</keyword>
<reference evidence="1 2" key="1">
    <citation type="submission" date="2024-04" db="EMBL/GenBank/DDBJ databases">
        <title>Tritrichomonas musculus Genome.</title>
        <authorList>
            <person name="Alves-Ferreira E."/>
            <person name="Grigg M."/>
            <person name="Lorenzi H."/>
            <person name="Galac M."/>
        </authorList>
    </citation>
    <scope>NUCLEOTIDE SEQUENCE [LARGE SCALE GENOMIC DNA]</scope>
    <source>
        <strain evidence="1 2">EAF2021</strain>
    </source>
</reference>
<dbReference type="Proteomes" id="UP001470230">
    <property type="component" value="Unassembled WGS sequence"/>
</dbReference>
<evidence type="ECO:0000313" key="2">
    <source>
        <dbReference type="Proteomes" id="UP001470230"/>
    </source>
</evidence>
<dbReference type="PANTHER" id="PTHR21373">
    <property type="entry name" value="GLUCOSE REPRESSIBLE PROTEIN MAK10"/>
    <property type="match status" value="1"/>
</dbReference>
<protein>
    <submittedName>
        <fullName evidence="1">Uncharacterized protein</fullName>
    </submittedName>
</protein>
<dbReference type="InterPro" id="IPR007244">
    <property type="entry name" value="Naa35_N"/>
</dbReference>